<evidence type="ECO:0000313" key="3">
    <source>
        <dbReference type="Proteomes" id="UP000524237"/>
    </source>
</evidence>
<sequence>MTTIATAVAVRGPRGQWLAPTGLILLALIPILAGVMRLTELTGNVLPTPANSRFLDSPVPVIAHIVSVTIFSLLGALQFVPALRRSRARWHRMAGCILIPAGLLTALSGMWMAAFYPHPAGDGDVLVILRLVFGAAMIACIILGVRAISQRKIVLHSAWMTRAYAIGIGAGTQAIVLIPGSIIFGSTHEISRTTLMGAAWVINLTVAELVIRRRTRHQLGNTQLRVTA</sequence>
<keyword evidence="1" id="KW-1133">Transmembrane helix</keyword>
<gene>
    <name evidence="2" type="ORF">FB555_000119</name>
</gene>
<keyword evidence="1" id="KW-0472">Membrane</keyword>
<evidence type="ECO:0000313" key="2">
    <source>
        <dbReference type="EMBL" id="MBA8828048.1"/>
    </source>
</evidence>
<accession>A0A7W3PNC4</accession>
<protein>
    <recommendedName>
        <fullName evidence="4">DUF2306 domain-containing protein</fullName>
    </recommendedName>
</protein>
<feature type="transmembrane region" description="Helical" evidence="1">
    <location>
        <begin position="17"/>
        <end position="39"/>
    </location>
</feature>
<feature type="transmembrane region" description="Helical" evidence="1">
    <location>
        <begin position="128"/>
        <end position="149"/>
    </location>
</feature>
<dbReference type="RefSeq" id="WP_182483514.1">
    <property type="nucleotide sequence ID" value="NZ_JACGWU010000001.1"/>
</dbReference>
<dbReference type="Pfam" id="PF10067">
    <property type="entry name" value="DUF2306"/>
    <property type="match status" value="1"/>
</dbReference>
<evidence type="ECO:0008006" key="4">
    <source>
        <dbReference type="Google" id="ProtNLM"/>
    </source>
</evidence>
<feature type="transmembrane region" description="Helical" evidence="1">
    <location>
        <begin position="161"/>
        <end position="184"/>
    </location>
</feature>
<keyword evidence="3" id="KW-1185">Reference proteome</keyword>
<evidence type="ECO:0000256" key="1">
    <source>
        <dbReference type="SAM" id="Phobius"/>
    </source>
</evidence>
<dbReference type="InterPro" id="IPR018750">
    <property type="entry name" value="DUF2306_membrane"/>
</dbReference>
<feature type="transmembrane region" description="Helical" evidence="1">
    <location>
        <begin position="95"/>
        <end position="116"/>
    </location>
</feature>
<organism evidence="2 3">
    <name type="scientific">Alpinimonas psychrophila</name>
    <dbReference type="NCBI Taxonomy" id="748908"/>
    <lineage>
        <taxon>Bacteria</taxon>
        <taxon>Bacillati</taxon>
        <taxon>Actinomycetota</taxon>
        <taxon>Actinomycetes</taxon>
        <taxon>Micrococcales</taxon>
        <taxon>Microbacteriaceae</taxon>
        <taxon>Alpinimonas</taxon>
    </lineage>
</organism>
<comment type="caution">
    <text evidence="2">The sequence shown here is derived from an EMBL/GenBank/DDBJ whole genome shotgun (WGS) entry which is preliminary data.</text>
</comment>
<proteinExistence type="predicted"/>
<keyword evidence="1" id="KW-0812">Transmembrane</keyword>
<reference evidence="2 3" key="1">
    <citation type="submission" date="2020-07" db="EMBL/GenBank/DDBJ databases">
        <title>Sequencing the genomes of 1000 actinobacteria strains.</title>
        <authorList>
            <person name="Klenk H.-P."/>
        </authorList>
    </citation>
    <scope>NUCLEOTIDE SEQUENCE [LARGE SCALE GENOMIC DNA]</scope>
    <source>
        <strain evidence="2 3">DSM 23737</strain>
    </source>
</reference>
<feature type="transmembrane region" description="Helical" evidence="1">
    <location>
        <begin position="190"/>
        <end position="211"/>
    </location>
</feature>
<feature type="transmembrane region" description="Helical" evidence="1">
    <location>
        <begin position="59"/>
        <end position="83"/>
    </location>
</feature>
<dbReference type="AlphaFoldDB" id="A0A7W3PNC4"/>
<dbReference type="EMBL" id="JACGWU010000001">
    <property type="protein sequence ID" value="MBA8828048.1"/>
    <property type="molecule type" value="Genomic_DNA"/>
</dbReference>
<name>A0A7W3PNC4_9MICO</name>
<dbReference type="Proteomes" id="UP000524237">
    <property type="component" value="Unassembled WGS sequence"/>
</dbReference>